<keyword evidence="6" id="KW-0804">Transcription</keyword>
<evidence type="ECO:0000256" key="4">
    <source>
        <dbReference type="ARBA" id="ARBA00023015"/>
    </source>
</evidence>
<keyword evidence="4" id="KW-0805">Transcription regulation</keyword>
<keyword evidence="9" id="KW-1185">Reference proteome</keyword>
<dbReference type="SUPFAM" id="SSF46785">
    <property type="entry name" value="Winged helix' DNA-binding domain"/>
    <property type="match status" value="1"/>
</dbReference>
<dbReference type="PANTHER" id="PTHR33202:SF7">
    <property type="entry name" value="FERRIC UPTAKE REGULATION PROTEIN"/>
    <property type="match status" value="1"/>
</dbReference>
<proteinExistence type="inferred from homology"/>
<dbReference type="Proteomes" id="UP000662818">
    <property type="component" value="Chromosome"/>
</dbReference>
<dbReference type="InterPro" id="IPR002481">
    <property type="entry name" value="FUR"/>
</dbReference>
<evidence type="ECO:0000256" key="7">
    <source>
        <dbReference type="SAM" id="MobiDB-lite"/>
    </source>
</evidence>
<evidence type="ECO:0000256" key="1">
    <source>
        <dbReference type="ARBA" id="ARBA00007957"/>
    </source>
</evidence>
<reference evidence="8 9" key="1">
    <citation type="submission" date="2017-06" db="EMBL/GenBank/DDBJ databases">
        <title>Complete Genome Sequence of the Soil Carbazole-Degrading Bacterium Nocardioides aromaticivorans IC177.</title>
        <authorList>
            <person name="Vejarano F."/>
            <person name="Suzuki-Minakuchi C."/>
            <person name="Ohtsubo Y."/>
            <person name="Tsuda M."/>
            <person name="Okada K."/>
            <person name="Nojiri H."/>
        </authorList>
    </citation>
    <scope>NUCLEOTIDE SEQUENCE [LARGE SCALE GENOMIC DNA]</scope>
    <source>
        <strain evidence="8 9">IC177</strain>
    </source>
</reference>
<sequence length="186" mass="20133">MRSTWPRWASPCSHTSGRGSSVHSHHPADHAADHPAEHPADHAGEGADGHDWRAALRERGYRLTPQRELILGAVDELGHATPDEVLAKVQETASTVNASTVYRTLEVLEELGLVRHAHLSDRAPTYHSVRGHEHFHLVCRGCRSVTSVDAAEAAPFVAVLEAKGFVPDLGHLAVFGRCADCEGEPS</sequence>
<feature type="region of interest" description="Disordered" evidence="7">
    <location>
        <begin position="1"/>
        <end position="48"/>
    </location>
</feature>
<dbReference type="InterPro" id="IPR036388">
    <property type="entry name" value="WH-like_DNA-bd_sf"/>
</dbReference>
<keyword evidence="3" id="KW-0862">Zinc</keyword>
<keyword evidence="2" id="KW-0678">Repressor</keyword>
<evidence type="ECO:0000256" key="6">
    <source>
        <dbReference type="ARBA" id="ARBA00023163"/>
    </source>
</evidence>
<keyword evidence="5" id="KW-0238">DNA-binding</keyword>
<protein>
    <submittedName>
        <fullName evidence="8">Transcriptional repressor</fullName>
    </submittedName>
</protein>
<name>A0ABX7PPU9_9ACTN</name>
<dbReference type="PANTHER" id="PTHR33202">
    <property type="entry name" value="ZINC UPTAKE REGULATION PROTEIN"/>
    <property type="match status" value="1"/>
</dbReference>
<dbReference type="InterPro" id="IPR043135">
    <property type="entry name" value="Fur_C"/>
</dbReference>
<organism evidence="8 9">
    <name type="scientific">Nocardioides aromaticivorans</name>
    <dbReference type="NCBI Taxonomy" id="200618"/>
    <lineage>
        <taxon>Bacteria</taxon>
        <taxon>Bacillati</taxon>
        <taxon>Actinomycetota</taxon>
        <taxon>Actinomycetes</taxon>
        <taxon>Propionibacteriales</taxon>
        <taxon>Nocardioidaceae</taxon>
        <taxon>Nocardioides</taxon>
    </lineage>
</organism>
<dbReference type="Gene3D" id="1.10.10.10">
    <property type="entry name" value="Winged helix-like DNA-binding domain superfamily/Winged helix DNA-binding domain"/>
    <property type="match status" value="1"/>
</dbReference>
<evidence type="ECO:0000313" key="8">
    <source>
        <dbReference type="EMBL" id="QSR28026.1"/>
    </source>
</evidence>
<evidence type="ECO:0000256" key="2">
    <source>
        <dbReference type="ARBA" id="ARBA00022491"/>
    </source>
</evidence>
<feature type="compositionally biased region" description="Polar residues" evidence="7">
    <location>
        <begin position="12"/>
        <end position="22"/>
    </location>
</feature>
<accession>A0ABX7PPU9</accession>
<dbReference type="InterPro" id="IPR036390">
    <property type="entry name" value="WH_DNA-bd_sf"/>
</dbReference>
<dbReference type="EMBL" id="CP022295">
    <property type="protein sequence ID" value="QSR28026.1"/>
    <property type="molecule type" value="Genomic_DNA"/>
</dbReference>
<dbReference type="Gene3D" id="3.30.1490.190">
    <property type="match status" value="1"/>
</dbReference>
<gene>
    <name evidence="8" type="ORF">CFH99_20600</name>
</gene>
<feature type="compositionally biased region" description="Basic and acidic residues" evidence="7">
    <location>
        <begin position="26"/>
        <end position="48"/>
    </location>
</feature>
<evidence type="ECO:0000256" key="5">
    <source>
        <dbReference type="ARBA" id="ARBA00023125"/>
    </source>
</evidence>
<comment type="similarity">
    <text evidence="1">Belongs to the Fur family.</text>
</comment>
<evidence type="ECO:0000313" key="9">
    <source>
        <dbReference type="Proteomes" id="UP000662818"/>
    </source>
</evidence>
<dbReference type="CDD" id="cd07153">
    <property type="entry name" value="Fur_like"/>
    <property type="match status" value="1"/>
</dbReference>
<dbReference type="Pfam" id="PF01475">
    <property type="entry name" value="FUR"/>
    <property type="match status" value="1"/>
</dbReference>
<evidence type="ECO:0000256" key="3">
    <source>
        <dbReference type="ARBA" id="ARBA00022833"/>
    </source>
</evidence>